<evidence type="ECO:0000256" key="4">
    <source>
        <dbReference type="ARBA" id="ARBA00022692"/>
    </source>
</evidence>
<keyword evidence="7 8" id="KW-0472">Membrane</keyword>
<name>A0A6P8G7M7_CLUHA</name>
<dbReference type="KEGG" id="char:105891969"/>
<dbReference type="CTD" id="566443"/>
<feature type="signal peptide" evidence="8">
    <location>
        <begin position="1"/>
        <end position="18"/>
    </location>
</feature>
<dbReference type="GO" id="GO:0043269">
    <property type="term" value="P:regulation of monoatomic ion transport"/>
    <property type="evidence" value="ECO:0007669"/>
    <property type="project" value="InterPro"/>
</dbReference>
<evidence type="ECO:0000313" key="9">
    <source>
        <dbReference type="Proteomes" id="UP000515152"/>
    </source>
</evidence>
<accession>A0A6P8G7M7</accession>
<keyword evidence="8" id="KW-0732">Signal</keyword>
<feature type="transmembrane region" description="Helical" evidence="8">
    <location>
        <begin position="49"/>
        <end position="69"/>
    </location>
</feature>
<evidence type="ECO:0000256" key="6">
    <source>
        <dbReference type="ARBA" id="ARBA00023065"/>
    </source>
</evidence>
<dbReference type="RefSeq" id="XP_031432216.1">
    <property type="nucleotide sequence ID" value="XM_031576356.1"/>
</dbReference>
<sequence length="95" mass="10191">MDLSVVVAFCSCLVPVLGSAFGREMPASSMRNDGTDDYDSPFRYDYESLRIGGLVFAATICILGIVLVFSKKCQCKSNKQSRAGSADPEAPTLNS</sequence>
<dbReference type="PANTHER" id="PTHR14132">
    <property type="entry name" value="SODIUM/POTASSIUM-TRANSPORTING ATPASE SUBUNIT GAMMA"/>
    <property type="match status" value="1"/>
</dbReference>
<evidence type="ECO:0000256" key="3">
    <source>
        <dbReference type="ARBA" id="ARBA00022448"/>
    </source>
</evidence>
<proteinExistence type="inferred from homology"/>
<comment type="similarity">
    <text evidence="2 8">Belongs to the FXYD family.</text>
</comment>
<dbReference type="Gene3D" id="1.20.5.780">
    <property type="entry name" value="Single helix bin"/>
    <property type="match status" value="1"/>
</dbReference>
<comment type="subcellular location">
    <subcellularLocation>
        <location evidence="1">Membrane</location>
        <topology evidence="1">Single-pass membrane protein</topology>
    </subcellularLocation>
</comment>
<evidence type="ECO:0000256" key="5">
    <source>
        <dbReference type="ARBA" id="ARBA00022989"/>
    </source>
</evidence>
<evidence type="ECO:0000256" key="1">
    <source>
        <dbReference type="ARBA" id="ARBA00004167"/>
    </source>
</evidence>
<gene>
    <name evidence="10 11" type="primary">fxyd6l</name>
</gene>
<keyword evidence="9" id="KW-1185">Reference proteome</keyword>
<protein>
    <recommendedName>
        <fullName evidence="8">FXYD domain-containing ion transport regulator</fullName>
    </recommendedName>
</protein>
<dbReference type="Pfam" id="PF02038">
    <property type="entry name" value="ATP1G1_PLM_MAT8"/>
    <property type="match status" value="1"/>
</dbReference>
<evidence type="ECO:0000256" key="2">
    <source>
        <dbReference type="ARBA" id="ARBA00005948"/>
    </source>
</evidence>
<dbReference type="OrthoDB" id="8430468at2759"/>
<organism evidence="9 11">
    <name type="scientific">Clupea harengus</name>
    <name type="common">Atlantic herring</name>
    <dbReference type="NCBI Taxonomy" id="7950"/>
    <lineage>
        <taxon>Eukaryota</taxon>
        <taxon>Metazoa</taxon>
        <taxon>Chordata</taxon>
        <taxon>Craniata</taxon>
        <taxon>Vertebrata</taxon>
        <taxon>Euteleostomi</taxon>
        <taxon>Actinopterygii</taxon>
        <taxon>Neopterygii</taxon>
        <taxon>Teleostei</taxon>
        <taxon>Clupei</taxon>
        <taxon>Clupeiformes</taxon>
        <taxon>Clupeoidei</taxon>
        <taxon>Clupeidae</taxon>
        <taxon>Clupea</taxon>
    </lineage>
</organism>
<dbReference type="GO" id="GO:0016020">
    <property type="term" value="C:membrane"/>
    <property type="evidence" value="ECO:0007669"/>
    <property type="project" value="UniProtKB-SubCell"/>
</dbReference>
<dbReference type="RefSeq" id="XP_031432215.1">
    <property type="nucleotide sequence ID" value="XM_031576355.1"/>
</dbReference>
<reference evidence="10 11" key="1">
    <citation type="submission" date="2025-04" db="UniProtKB">
        <authorList>
            <consortium name="RefSeq"/>
        </authorList>
    </citation>
    <scope>IDENTIFICATION</scope>
</reference>
<keyword evidence="3 8" id="KW-0813">Transport</keyword>
<dbReference type="Proteomes" id="UP000515152">
    <property type="component" value="Chromosome 11"/>
</dbReference>
<evidence type="ECO:0000256" key="7">
    <source>
        <dbReference type="ARBA" id="ARBA00023136"/>
    </source>
</evidence>
<dbReference type="AlphaFoldDB" id="A0A6P8G7M7"/>
<dbReference type="GeneID" id="105891969"/>
<keyword evidence="4 8" id="KW-0812">Transmembrane</keyword>
<evidence type="ECO:0000313" key="10">
    <source>
        <dbReference type="RefSeq" id="XP_031432215.1"/>
    </source>
</evidence>
<dbReference type="PROSITE" id="PS01310">
    <property type="entry name" value="FXYD"/>
    <property type="match status" value="1"/>
</dbReference>
<dbReference type="GO" id="GO:0006811">
    <property type="term" value="P:monoatomic ion transport"/>
    <property type="evidence" value="ECO:0007669"/>
    <property type="project" value="UniProtKB-KW"/>
</dbReference>
<dbReference type="GO" id="GO:0017080">
    <property type="term" value="F:sodium channel regulator activity"/>
    <property type="evidence" value="ECO:0007669"/>
    <property type="project" value="TreeGrafter"/>
</dbReference>
<feature type="chain" id="PRO_5044519099" description="FXYD domain-containing ion transport regulator" evidence="8">
    <location>
        <begin position="19"/>
        <end position="95"/>
    </location>
</feature>
<evidence type="ECO:0000256" key="8">
    <source>
        <dbReference type="RuleBase" id="RU364131"/>
    </source>
</evidence>
<dbReference type="CDD" id="cd20324">
    <property type="entry name" value="FXYD6"/>
    <property type="match status" value="1"/>
</dbReference>
<dbReference type="InterPro" id="IPR000272">
    <property type="entry name" value="Ion-transport_regulator_FXYD"/>
</dbReference>
<keyword evidence="6 8" id="KW-0406">Ion transport</keyword>
<dbReference type="InterPro" id="IPR047297">
    <property type="entry name" value="FXYD_motif"/>
</dbReference>
<keyword evidence="5 8" id="KW-1133">Transmembrane helix</keyword>
<evidence type="ECO:0000313" key="11">
    <source>
        <dbReference type="RefSeq" id="XP_031432216.1"/>
    </source>
</evidence>